<dbReference type="Proteomes" id="UP000249304">
    <property type="component" value="Unassembled WGS sequence"/>
</dbReference>
<sequence>MTRKRVHLAAHFPGVNNTTVWTDPRSGSQIDFASFAHLARTAERGKFDFFFLAEGLRLRELKGRVHDLDVVGRPESLSVLSALAAVTERLGLAATVNATFNEPYELARRLATLDHLSEGRAAWNVVTTSDAFTGENFRRGGYLDRSQRYERAEEFVRLARELWDSWRPGAVVNDPEAGRFVEEGAIGTVRHHGAHFTVEGRFTLPRGPQGHPVVIQAGDSDEGREFAAANADVIFTPHGRLEDGRRFYADVKRRLARYGREPHQLKIMPGATYALGDTEEEAAENAAAIRRQQVGPQTAIAFLEQVWGRDMSAYDPEGPLPEVEPDLSEGVSQGRVPLKDRAAVAAKWRALAEEKNLTIRELVIEVTGRQTFVGTPESVARQIDEHVRADAADGFILVPHLTPGGLDEFVDRVVPLLQERGAFRADYTGATLREHLELS</sequence>
<evidence type="ECO:0000256" key="1">
    <source>
        <dbReference type="ARBA" id="ARBA00022630"/>
    </source>
</evidence>
<name>A0A2W2DYF3_9ACTN</name>
<keyword evidence="9" id="KW-1185">Reference proteome</keyword>
<evidence type="ECO:0000313" key="8">
    <source>
        <dbReference type="EMBL" id="PZG09299.1"/>
    </source>
</evidence>
<dbReference type="GO" id="GO:0004497">
    <property type="term" value="F:monooxygenase activity"/>
    <property type="evidence" value="ECO:0007669"/>
    <property type="project" value="UniProtKB-KW"/>
</dbReference>
<dbReference type="RefSeq" id="WP_111183779.1">
    <property type="nucleotide sequence ID" value="NZ_POUD01000248.1"/>
</dbReference>
<dbReference type="InterPro" id="IPR011251">
    <property type="entry name" value="Luciferase-like_dom"/>
</dbReference>
<dbReference type="SUPFAM" id="SSF51679">
    <property type="entry name" value="Bacterial luciferase-like"/>
    <property type="match status" value="1"/>
</dbReference>
<dbReference type="InterPro" id="IPR016215">
    <property type="entry name" value="NTA_MOA"/>
</dbReference>
<dbReference type="InterPro" id="IPR051260">
    <property type="entry name" value="Diverse_substr_monoxygenases"/>
</dbReference>
<feature type="domain" description="Luciferase-like" evidence="7">
    <location>
        <begin position="25"/>
        <end position="388"/>
    </location>
</feature>
<evidence type="ECO:0000256" key="4">
    <source>
        <dbReference type="ARBA" id="ARBA00023033"/>
    </source>
</evidence>
<feature type="binding site" evidence="6">
    <location>
        <position position="220"/>
    </location>
    <ligand>
        <name>FMN</name>
        <dbReference type="ChEBI" id="CHEBI:58210"/>
    </ligand>
</feature>
<dbReference type="Gene3D" id="3.20.20.30">
    <property type="entry name" value="Luciferase-like domain"/>
    <property type="match status" value="1"/>
</dbReference>
<evidence type="ECO:0000256" key="3">
    <source>
        <dbReference type="ARBA" id="ARBA00023002"/>
    </source>
</evidence>
<protein>
    <submittedName>
        <fullName evidence="8">F420-dependent methylene-tetrahydromethanopterin reductase</fullName>
    </submittedName>
</protein>
<keyword evidence="1 6" id="KW-0285">Flavoprotein</keyword>
<keyword evidence="4" id="KW-0503">Monooxygenase</keyword>
<evidence type="ECO:0000259" key="7">
    <source>
        <dbReference type="Pfam" id="PF00296"/>
    </source>
</evidence>
<gene>
    <name evidence="8" type="ORF">C1J01_37795</name>
</gene>
<dbReference type="PIRSF" id="PIRSF000337">
    <property type="entry name" value="NTA_MOA"/>
    <property type="match status" value="1"/>
</dbReference>
<dbReference type="EMBL" id="POUD01000248">
    <property type="protein sequence ID" value="PZG09299.1"/>
    <property type="molecule type" value="Genomic_DNA"/>
</dbReference>
<dbReference type="AlphaFoldDB" id="A0A2W2DYF3"/>
<dbReference type="PANTHER" id="PTHR30011">
    <property type="entry name" value="ALKANESULFONATE MONOOXYGENASE-RELATED"/>
    <property type="match status" value="1"/>
</dbReference>
<dbReference type="Pfam" id="PF00296">
    <property type="entry name" value="Bac_luciferase"/>
    <property type="match status" value="1"/>
</dbReference>
<comment type="similarity">
    <text evidence="5">Belongs to the NtaA/SnaA/DszA monooxygenase family.</text>
</comment>
<evidence type="ECO:0000313" key="9">
    <source>
        <dbReference type="Proteomes" id="UP000249304"/>
    </source>
</evidence>
<proteinExistence type="inferred from homology"/>
<keyword evidence="2 6" id="KW-0288">FMN</keyword>
<feature type="binding site" evidence="6">
    <location>
        <position position="95"/>
    </location>
    <ligand>
        <name>FMN</name>
        <dbReference type="ChEBI" id="CHEBI:58210"/>
    </ligand>
</feature>
<feature type="binding site" evidence="6">
    <location>
        <position position="149"/>
    </location>
    <ligand>
        <name>FMN</name>
        <dbReference type="ChEBI" id="CHEBI:58210"/>
    </ligand>
</feature>
<evidence type="ECO:0000256" key="2">
    <source>
        <dbReference type="ARBA" id="ARBA00022643"/>
    </source>
</evidence>
<comment type="caution">
    <text evidence="8">The sequence shown here is derived from an EMBL/GenBank/DDBJ whole genome shotgun (WGS) entry which is preliminary data.</text>
</comment>
<dbReference type="GO" id="GO:0016705">
    <property type="term" value="F:oxidoreductase activity, acting on paired donors, with incorporation or reduction of molecular oxygen"/>
    <property type="evidence" value="ECO:0007669"/>
    <property type="project" value="InterPro"/>
</dbReference>
<reference evidence="8 9" key="1">
    <citation type="submission" date="2018-01" db="EMBL/GenBank/DDBJ databases">
        <title>Draft genome sequence of Nonomuraea sp. KC333.</title>
        <authorList>
            <person name="Sahin N."/>
            <person name="Saygin H."/>
            <person name="Ay H."/>
        </authorList>
    </citation>
    <scope>NUCLEOTIDE SEQUENCE [LARGE SCALE GENOMIC DNA]</scope>
    <source>
        <strain evidence="8 9">KC333</strain>
    </source>
</reference>
<dbReference type="InterPro" id="IPR036661">
    <property type="entry name" value="Luciferase-like_sf"/>
</dbReference>
<accession>A0A2W2DYF3</accession>
<dbReference type="CDD" id="cd01095">
    <property type="entry name" value="Nitrilotriacetate_monoxgenase"/>
    <property type="match status" value="1"/>
</dbReference>
<evidence type="ECO:0000256" key="5">
    <source>
        <dbReference type="ARBA" id="ARBA00033748"/>
    </source>
</evidence>
<organism evidence="8 9">
    <name type="scientific">Nonomuraea aridisoli</name>
    <dbReference type="NCBI Taxonomy" id="2070368"/>
    <lineage>
        <taxon>Bacteria</taxon>
        <taxon>Bacillati</taxon>
        <taxon>Actinomycetota</taxon>
        <taxon>Actinomycetes</taxon>
        <taxon>Streptosporangiales</taxon>
        <taxon>Streptosporangiaceae</taxon>
        <taxon>Nonomuraea</taxon>
    </lineage>
</organism>
<dbReference type="OrthoDB" id="8320141at2"/>
<dbReference type="PANTHER" id="PTHR30011:SF16">
    <property type="entry name" value="C2H2 FINGER DOMAIN TRANSCRIPTION FACTOR (EUROFUNG)-RELATED"/>
    <property type="match status" value="1"/>
</dbReference>
<evidence type="ECO:0000256" key="6">
    <source>
        <dbReference type="PIRSR" id="PIRSR000337-1"/>
    </source>
</evidence>
<dbReference type="NCBIfam" id="TIGR03860">
    <property type="entry name" value="FMN_nitrolo"/>
    <property type="match status" value="1"/>
</dbReference>
<keyword evidence="3" id="KW-0560">Oxidoreductase</keyword>